<organism evidence="5 6">
    <name type="scientific">[Mycobacterium] burgundiense</name>
    <dbReference type="NCBI Taxonomy" id="3064286"/>
    <lineage>
        <taxon>Bacteria</taxon>
        <taxon>Bacillati</taxon>
        <taxon>Actinomycetota</taxon>
        <taxon>Actinomycetes</taxon>
        <taxon>Mycobacteriales</taxon>
        <taxon>Mycobacteriaceae</taxon>
        <taxon>Mycolicibacterium</taxon>
    </lineage>
</organism>
<dbReference type="Gene3D" id="1.20.120.530">
    <property type="entry name" value="GntR ligand-binding domain-like"/>
    <property type="match status" value="1"/>
</dbReference>
<evidence type="ECO:0000256" key="2">
    <source>
        <dbReference type="ARBA" id="ARBA00023125"/>
    </source>
</evidence>
<dbReference type="Pfam" id="PF00392">
    <property type="entry name" value="GntR"/>
    <property type="match status" value="1"/>
</dbReference>
<reference evidence="5 6" key="1">
    <citation type="submission" date="2023-08" db="EMBL/GenBank/DDBJ databases">
        <authorList>
            <person name="Folkvardsen B D."/>
            <person name="Norman A."/>
        </authorList>
    </citation>
    <scope>NUCLEOTIDE SEQUENCE [LARGE SCALE GENOMIC DNA]</scope>
    <source>
        <strain evidence="5 6">Mu0053</strain>
    </source>
</reference>
<dbReference type="CDD" id="cd07377">
    <property type="entry name" value="WHTH_GntR"/>
    <property type="match status" value="1"/>
</dbReference>
<evidence type="ECO:0000256" key="1">
    <source>
        <dbReference type="ARBA" id="ARBA00023015"/>
    </source>
</evidence>
<dbReference type="InterPro" id="IPR008920">
    <property type="entry name" value="TF_FadR/GntR_C"/>
</dbReference>
<dbReference type="PANTHER" id="PTHR43537">
    <property type="entry name" value="TRANSCRIPTIONAL REGULATOR, GNTR FAMILY"/>
    <property type="match status" value="1"/>
</dbReference>
<evidence type="ECO:0000259" key="4">
    <source>
        <dbReference type="PROSITE" id="PS50949"/>
    </source>
</evidence>
<proteinExistence type="predicted"/>
<dbReference type="RefSeq" id="WP_308480984.1">
    <property type="nucleotide sequence ID" value="NZ_OY726397.1"/>
</dbReference>
<accession>A0ABM9LC36</accession>
<dbReference type="SUPFAM" id="SSF48008">
    <property type="entry name" value="GntR ligand-binding domain-like"/>
    <property type="match status" value="1"/>
</dbReference>
<dbReference type="SUPFAM" id="SSF46785">
    <property type="entry name" value="Winged helix' DNA-binding domain"/>
    <property type="match status" value="1"/>
</dbReference>
<dbReference type="Proteomes" id="UP001190465">
    <property type="component" value="Chromosome"/>
</dbReference>
<dbReference type="InterPro" id="IPR011711">
    <property type="entry name" value="GntR_C"/>
</dbReference>
<keyword evidence="2" id="KW-0238">DNA-binding</keyword>
<evidence type="ECO:0000313" key="6">
    <source>
        <dbReference type="Proteomes" id="UP001190465"/>
    </source>
</evidence>
<gene>
    <name evidence="5" type="ORF">MU0053_000646</name>
</gene>
<evidence type="ECO:0000256" key="3">
    <source>
        <dbReference type="ARBA" id="ARBA00023163"/>
    </source>
</evidence>
<keyword evidence="3" id="KW-0804">Transcription</keyword>
<dbReference type="Pfam" id="PF07729">
    <property type="entry name" value="FCD"/>
    <property type="match status" value="1"/>
</dbReference>
<dbReference type="Gene3D" id="1.10.10.10">
    <property type="entry name" value="Winged helix-like DNA-binding domain superfamily/Winged helix DNA-binding domain"/>
    <property type="match status" value="1"/>
</dbReference>
<keyword evidence="6" id="KW-1185">Reference proteome</keyword>
<name>A0ABM9LC36_9MYCO</name>
<dbReference type="InterPro" id="IPR000524">
    <property type="entry name" value="Tscrpt_reg_HTH_GntR"/>
</dbReference>
<dbReference type="SMART" id="SM00895">
    <property type="entry name" value="FCD"/>
    <property type="match status" value="1"/>
</dbReference>
<dbReference type="PRINTS" id="PR00035">
    <property type="entry name" value="HTHGNTR"/>
</dbReference>
<dbReference type="InterPro" id="IPR036388">
    <property type="entry name" value="WH-like_DNA-bd_sf"/>
</dbReference>
<dbReference type="PROSITE" id="PS50949">
    <property type="entry name" value="HTH_GNTR"/>
    <property type="match status" value="1"/>
</dbReference>
<protein>
    <submittedName>
        <fullName evidence="5">GntR family transcriptional regulator</fullName>
    </submittedName>
</protein>
<dbReference type="EMBL" id="OY726397">
    <property type="protein sequence ID" value="CAJ1496427.1"/>
    <property type="molecule type" value="Genomic_DNA"/>
</dbReference>
<sequence length="228" mass="26174">MSAASQAGKCPVASHRIADSMREDILAGRLSPGERIRQEDVASKMGASRLPVREALRMLESEGLVELRANSGAWVSRLDLQDCDLIYRVRERIEPLALEASLPRLTSREHRKLTETQCEIEVTEDVDRFLVLDRDLHLLAYSGCQILELNTMVARYWNTTQHYRRAYAHLVGSGRKWVANAEHRLLIDAVIRRDVVEAERYLVGHIRRTRVELSKHPELFDIVRRGAR</sequence>
<feature type="domain" description="HTH gntR-type" evidence="4">
    <location>
        <begin position="11"/>
        <end position="78"/>
    </location>
</feature>
<dbReference type="PANTHER" id="PTHR43537:SF24">
    <property type="entry name" value="GLUCONATE OPERON TRANSCRIPTIONAL REPRESSOR"/>
    <property type="match status" value="1"/>
</dbReference>
<dbReference type="InterPro" id="IPR036390">
    <property type="entry name" value="WH_DNA-bd_sf"/>
</dbReference>
<keyword evidence="1" id="KW-0805">Transcription regulation</keyword>
<evidence type="ECO:0000313" key="5">
    <source>
        <dbReference type="EMBL" id="CAJ1496427.1"/>
    </source>
</evidence>
<dbReference type="SMART" id="SM00345">
    <property type="entry name" value="HTH_GNTR"/>
    <property type="match status" value="1"/>
</dbReference>